<feature type="chain" id="PRO_5011718269" evidence="12">
    <location>
        <begin position="23"/>
        <end position="1083"/>
    </location>
</feature>
<keyword evidence="9" id="KW-0862">Zinc</keyword>
<dbReference type="Proteomes" id="UP000199321">
    <property type="component" value="Unassembled WGS sequence"/>
</dbReference>
<dbReference type="GO" id="GO:0005615">
    <property type="term" value="C:extracellular space"/>
    <property type="evidence" value="ECO:0007669"/>
    <property type="project" value="InterPro"/>
</dbReference>
<dbReference type="SUPFAM" id="SSF55486">
    <property type="entry name" value="Metalloproteases ('zincins'), catalytic domain"/>
    <property type="match status" value="1"/>
</dbReference>
<reference evidence="15 16" key="1">
    <citation type="submission" date="2016-10" db="EMBL/GenBank/DDBJ databases">
        <authorList>
            <person name="de Groot N.N."/>
        </authorList>
    </citation>
    <scope>NUCLEOTIDE SEQUENCE [LARGE SCALE GENOMIC DNA]</scope>
    <source>
        <strain evidence="15 16">DSM 16195</strain>
    </source>
</reference>
<evidence type="ECO:0000256" key="5">
    <source>
        <dbReference type="ARBA" id="ARBA00022670"/>
    </source>
</evidence>
<evidence type="ECO:0000256" key="10">
    <source>
        <dbReference type="ARBA" id="ARBA00023049"/>
    </source>
</evidence>
<dbReference type="InterPro" id="IPR026444">
    <property type="entry name" value="Secre_tail"/>
</dbReference>
<dbReference type="GO" id="GO:0008270">
    <property type="term" value="F:zinc ion binding"/>
    <property type="evidence" value="ECO:0007669"/>
    <property type="project" value="InterPro"/>
</dbReference>
<feature type="domain" description="Secretion system C-terminal sorting" evidence="14">
    <location>
        <begin position="1009"/>
        <end position="1081"/>
    </location>
</feature>
<protein>
    <submittedName>
        <fullName evidence="15">Por secretion system C-terminal sorting domain-containing protein</fullName>
    </submittedName>
</protein>
<name>A0A1G7F0G0_9FLAO</name>
<evidence type="ECO:0000256" key="6">
    <source>
        <dbReference type="ARBA" id="ARBA00022723"/>
    </source>
</evidence>
<evidence type="ECO:0000256" key="3">
    <source>
        <dbReference type="ARBA" id="ARBA00006006"/>
    </source>
</evidence>
<dbReference type="EMBL" id="FNBA01000002">
    <property type="protein sequence ID" value="SDE69404.1"/>
    <property type="molecule type" value="Genomic_DNA"/>
</dbReference>
<dbReference type="AlphaFoldDB" id="A0A1G7F0G0"/>
<dbReference type="Gene3D" id="3.10.170.10">
    <property type="match status" value="1"/>
</dbReference>
<evidence type="ECO:0000256" key="12">
    <source>
        <dbReference type="SAM" id="SignalP"/>
    </source>
</evidence>
<dbReference type="GO" id="GO:0006508">
    <property type="term" value="P:proteolysis"/>
    <property type="evidence" value="ECO:0007669"/>
    <property type="project" value="UniProtKB-KW"/>
</dbReference>
<dbReference type="Pfam" id="PF02128">
    <property type="entry name" value="Peptidase_M36"/>
    <property type="match status" value="1"/>
</dbReference>
<organism evidence="15 16">
    <name type="scientific">Ulvibacter litoralis</name>
    <dbReference type="NCBI Taxonomy" id="227084"/>
    <lineage>
        <taxon>Bacteria</taxon>
        <taxon>Pseudomonadati</taxon>
        <taxon>Bacteroidota</taxon>
        <taxon>Flavobacteriia</taxon>
        <taxon>Flavobacteriales</taxon>
        <taxon>Flavobacteriaceae</taxon>
        <taxon>Ulvibacter</taxon>
    </lineage>
</organism>
<comment type="cofactor">
    <cofactor evidence="1">
        <name>Zn(2+)</name>
        <dbReference type="ChEBI" id="CHEBI:29105"/>
    </cofactor>
</comment>
<keyword evidence="11" id="KW-0865">Zymogen</keyword>
<keyword evidence="7 12" id="KW-0732">Signal</keyword>
<feature type="domain" description="FTP" evidence="13">
    <location>
        <begin position="49"/>
        <end position="97"/>
    </location>
</feature>
<keyword evidence="10" id="KW-0482">Metalloprotease</keyword>
<gene>
    <name evidence="15" type="ORF">SAMN05421855_102252</name>
</gene>
<dbReference type="STRING" id="227084.SAMN05421855_102252"/>
<keyword evidence="16" id="KW-1185">Reference proteome</keyword>
<dbReference type="RefSeq" id="WP_093142523.1">
    <property type="nucleotide sequence ID" value="NZ_BMWO01000002.1"/>
</dbReference>
<evidence type="ECO:0000256" key="11">
    <source>
        <dbReference type="ARBA" id="ARBA00023145"/>
    </source>
</evidence>
<proteinExistence type="inferred from homology"/>
<dbReference type="InterPro" id="IPR001842">
    <property type="entry name" value="Peptidase_M36"/>
</dbReference>
<dbReference type="GO" id="GO:0004222">
    <property type="term" value="F:metalloendopeptidase activity"/>
    <property type="evidence" value="ECO:0007669"/>
    <property type="project" value="InterPro"/>
</dbReference>
<evidence type="ECO:0000313" key="15">
    <source>
        <dbReference type="EMBL" id="SDE69404.1"/>
    </source>
</evidence>
<dbReference type="InterPro" id="IPR011096">
    <property type="entry name" value="FTP_domain"/>
</dbReference>
<evidence type="ECO:0000256" key="8">
    <source>
        <dbReference type="ARBA" id="ARBA00022801"/>
    </source>
</evidence>
<comment type="similarity">
    <text evidence="3">Belongs to the peptidase M36 family.</text>
</comment>
<evidence type="ECO:0000256" key="7">
    <source>
        <dbReference type="ARBA" id="ARBA00022729"/>
    </source>
</evidence>
<sequence>MKKITWGLLLGLLTVFSTQVTAQDLSQSINQELSQLLQKSELLPQDTQWEMTSQTKSSATNVQHAYYRQTINGIQIFGTESGLHLLANGNVLASDNNFINKTADKAIGSSAPSLSAVEAVQAVANQLHYAITEPISVVQPATGASMETKLSEGGISLSPIPAKLLYYLNDANKLELVWELSIQEVSQQNWWNVRVSATTGDILDKNNYMVSCAMSHDHSEDVAELNYNKNLFDIPNYKEISSESAMGCTECYEVIAIPAESPYYGPRTIETNPAHPTYSPFGWHDTDGVAGAEFTVTRGNNVNAYEDGNNPGFQPDGGATLNFTGFPFDQVYTNANQYESAAISNLFYWNNIFHDILAIYGFDEENGNFQEMNYSGLGAGSDSVNAEAQDGSGTCNANFGTPPDGSNPQMQMYICGDKDGDFDNLVITHEYGHGVSNRLTGGPSNTSCLGNSEQMGEGWSDFYGILLTIEAGDSGADSRGVGTYLLGEGAGGPGIRDYPYSTDFTIDPQTYDYIKTAAVPHGVGSVWATTLWEMTWALIDEHGLGSDIYDFTGDATQDGGNVMAFALVTEGLKLQPCSPGFIDGRDAIIAADQAIYGGVNECLLWEAFARRGLGYSATQGSSGSRSDGVEAFDMPATNIDTAEEVCVGQGLQTLGGGTPSGGIYSGTGVTDDGNGLTYTFDPAAAGIGVHTISYDATSLCGTSIATDEIEVTDDVPEILCQDVTLELDANGEAVLEMGDVVTNLEPGALVVDQTGTFAPIDISSGTVVTLGDDAVSNALAVGFDFNFYGINYSTFYISSNGFLTFSGSNGSGCCTGGILPDASDENNLIAFAWEDLNPSASPGSAIKYQTVGTAPDRKLIVEFNGVVFYGTSNAINTQVHLFEGSNRIEIHSTSIPADGSVTQGIENIDGSMALAVPGRNSQTWSVTNDYVAFYYSPGGPSDNCGSETTIDISQTLFTCDDFGANTVTVTITDANGNTASCTPTVTITDPLEVCDLGVNDNAFNQNLSLFPNPTNGQITLANRSNFDITSVTITDVNGRIVKVLDVDNATNETTFSVSSLAQGMYFVQIEAENASVVKRIVKE</sequence>
<keyword evidence="4" id="KW-0964">Secreted</keyword>
<evidence type="ECO:0000256" key="4">
    <source>
        <dbReference type="ARBA" id="ARBA00022525"/>
    </source>
</evidence>
<dbReference type="OrthoDB" id="5377264at2"/>
<dbReference type="CDD" id="cd09596">
    <property type="entry name" value="M36"/>
    <property type="match status" value="1"/>
</dbReference>
<evidence type="ECO:0000313" key="16">
    <source>
        <dbReference type="Proteomes" id="UP000199321"/>
    </source>
</evidence>
<evidence type="ECO:0000256" key="1">
    <source>
        <dbReference type="ARBA" id="ARBA00001947"/>
    </source>
</evidence>
<keyword evidence="6" id="KW-0479">Metal-binding</keyword>
<dbReference type="NCBIfam" id="TIGR04183">
    <property type="entry name" value="Por_Secre_tail"/>
    <property type="match status" value="1"/>
</dbReference>
<dbReference type="InterPro" id="IPR050371">
    <property type="entry name" value="Fungal_virulence_M36"/>
</dbReference>
<keyword evidence="5" id="KW-0645">Protease</keyword>
<evidence type="ECO:0000259" key="13">
    <source>
        <dbReference type="Pfam" id="PF07504"/>
    </source>
</evidence>
<dbReference type="InterPro" id="IPR027268">
    <property type="entry name" value="Peptidase_M4/M1_CTD_sf"/>
</dbReference>
<dbReference type="Gene3D" id="1.10.390.10">
    <property type="entry name" value="Neutral Protease Domain 2"/>
    <property type="match status" value="1"/>
</dbReference>
<keyword evidence="8" id="KW-0378">Hydrolase</keyword>
<dbReference type="Pfam" id="PF07504">
    <property type="entry name" value="FTP"/>
    <property type="match status" value="1"/>
</dbReference>
<evidence type="ECO:0000256" key="2">
    <source>
        <dbReference type="ARBA" id="ARBA00004613"/>
    </source>
</evidence>
<accession>A0A1G7F0G0</accession>
<feature type="signal peptide" evidence="12">
    <location>
        <begin position="1"/>
        <end position="22"/>
    </location>
</feature>
<evidence type="ECO:0000256" key="9">
    <source>
        <dbReference type="ARBA" id="ARBA00022833"/>
    </source>
</evidence>
<dbReference type="PANTHER" id="PTHR33478:SF1">
    <property type="entry name" value="EXTRACELLULAR METALLOPROTEINASE MEP"/>
    <property type="match status" value="1"/>
</dbReference>
<comment type="subcellular location">
    <subcellularLocation>
        <location evidence="2">Secreted</location>
    </subcellularLocation>
</comment>
<dbReference type="Pfam" id="PF18962">
    <property type="entry name" value="Por_Secre_tail"/>
    <property type="match status" value="1"/>
</dbReference>
<evidence type="ECO:0000259" key="14">
    <source>
        <dbReference type="Pfam" id="PF18962"/>
    </source>
</evidence>
<dbReference type="PANTHER" id="PTHR33478">
    <property type="entry name" value="EXTRACELLULAR METALLOPROTEINASE MEP"/>
    <property type="match status" value="1"/>
</dbReference>